<dbReference type="GO" id="GO:0008757">
    <property type="term" value="F:S-adenosylmethionine-dependent methyltransferase activity"/>
    <property type="evidence" value="ECO:0007669"/>
    <property type="project" value="InterPro"/>
</dbReference>
<dbReference type="InterPro" id="IPR029063">
    <property type="entry name" value="SAM-dependent_MTases_sf"/>
</dbReference>
<dbReference type="InterPro" id="IPR007848">
    <property type="entry name" value="Small_mtfrase_dom"/>
</dbReference>
<evidence type="ECO:0000256" key="4">
    <source>
        <dbReference type="ARBA" id="ARBA00022679"/>
    </source>
</evidence>
<dbReference type="GO" id="GO:0008170">
    <property type="term" value="F:N-methyltransferase activity"/>
    <property type="evidence" value="ECO:0007669"/>
    <property type="project" value="UniProtKB-ARBA"/>
</dbReference>
<dbReference type="CDD" id="cd02440">
    <property type="entry name" value="AdoMet_MTases"/>
    <property type="match status" value="1"/>
</dbReference>
<evidence type="ECO:0000256" key="2">
    <source>
        <dbReference type="ARBA" id="ARBA00022552"/>
    </source>
</evidence>
<feature type="domain" description="RlmG N-terminal" evidence="6">
    <location>
        <begin position="10"/>
        <end position="180"/>
    </location>
</feature>
<keyword evidence="4" id="KW-0808">Transferase</keyword>
<protein>
    <recommendedName>
        <fullName evidence="9">Methyltransferase domain-containing protein</fullName>
    </recommendedName>
</protein>
<evidence type="ECO:0008006" key="9">
    <source>
        <dbReference type="Google" id="ProtNLM"/>
    </source>
</evidence>
<evidence type="ECO:0000259" key="5">
    <source>
        <dbReference type="Pfam" id="PF05175"/>
    </source>
</evidence>
<dbReference type="InterPro" id="IPR002052">
    <property type="entry name" value="DNA_methylase_N6_adenine_CS"/>
</dbReference>
<dbReference type="PANTHER" id="PTHR47816:SF5">
    <property type="entry name" value="RIBOSOMAL RNA LARGE SUBUNIT METHYLTRANSFERASE G"/>
    <property type="match status" value="1"/>
</dbReference>
<gene>
    <name evidence="7" type="ORF">GCM10011588_52020</name>
</gene>
<organism evidence="7 8">
    <name type="scientific">Nocardia jinanensis</name>
    <dbReference type="NCBI Taxonomy" id="382504"/>
    <lineage>
        <taxon>Bacteria</taxon>
        <taxon>Bacillati</taxon>
        <taxon>Actinomycetota</taxon>
        <taxon>Actinomycetes</taxon>
        <taxon>Mycobacteriales</taxon>
        <taxon>Nocardiaceae</taxon>
        <taxon>Nocardia</taxon>
    </lineage>
</organism>
<dbReference type="Gene3D" id="3.40.50.150">
    <property type="entry name" value="Vaccinia Virus protein VP39"/>
    <property type="match status" value="2"/>
</dbReference>
<dbReference type="GO" id="GO:0006364">
    <property type="term" value="P:rRNA processing"/>
    <property type="evidence" value="ECO:0007669"/>
    <property type="project" value="UniProtKB-KW"/>
</dbReference>
<comment type="caution">
    <text evidence="7">The sequence shown here is derived from an EMBL/GenBank/DDBJ whole genome shotgun (WGS) entry which is preliminary data.</text>
</comment>
<evidence type="ECO:0000256" key="1">
    <source>
        <dbReference type="ARBA" id="ARBA00022490"/>
    </source>
</evidence>
<evidence type="ECO:0000313" key="7">
    <source>
        <dbReference type="EMBL" id="GGL30876.1"/>
    </source>
</evidence>
<keyword evidence="8" id="KW-1185">Reference proteome</keyword>
<dbReference type="PROSITE" id="PS00092">
    <property type="entry name" value="N6_MTASE"/>
    <property type="match status" value="1"/>
</dbReference>
<dbReference type="AlphaFoldDB" id="A0A917VWB8"/>
<reference evidence="7" key="2">
    <citation type="submission" date="2020-09" db="EMBL/GenBank/DDBJ databases">
        <authorList>
            <person name="Sun Q."/>
            <person name="Zhou Y."/>
        </authorList>
    </citation>
    <scope>NUCLEOTIDE SEQUENCE</scope>
    <source>
        <strain evidence="7">CGMCC 4.3508</strain>
    </source>
</reference>
<dbReference type="GO" id="GO:0003676">
    <property type="term" value="F:nucleic acid binding"/>
    <property type="evidence" value="ECO:0007669"/>
    <property type="project" value="InterPro"/>
</dbReference>
<keyword evidence="3" id="KW-0489">Methyltransferase</keyword>
<dbReference type="SUPFAM" id="SSF53335">
    <property type="entry name" value="S-adenosyl-L-methionine-dependent methyltransferases"/>
    <property type="match status" value="1"/>
</dbReference>
<dbReference type="Pfam" id="PF05175">
    <property type="entry name" value="MTS"/>
    <property type="match status" value="1"/>
</dbReference>
<sequence>MRDVEDLLERLRRYPDVEAANLYAVDAADRLILDVAAVALTEAAAARETVAVIGDGYGALTLGAAATHDLHGIRVHQDLLTGELALAANARALGLADRYTAHSLGESLLGGATVVLLRLPRVLAGLAEIAEAIARYAHPAVRVFAGGRDKYLTKAMNDVLAESFSEVRASRGRQKSRTLLVRGPKPVGISRFPLHEHIGEIDIDVVAHGAAFSGTRLDIGTRFLLDHLRAMKPDARDAVDLGCGTGILAVALARSRPGLTVVGTDQSAAAVASATATAAANQVTDRVRVVRDDAMSAAPDNSADLVVCNPPFHVGAAVHTGSAIKMFTQTGRVLRPGGELWTVYNNHLNHRTMVERMVGRTEVMGRNRKFTVTRSVRGLHDPVGT</sequence>
<dbReference type="EMBL" id="BMMH01000012">
    <property type="protein sequence ID" value="GGL30876.1"/>
    <property type="molecule type" value="Genomic_DNA"/>
</dbReference>
<dbReference type="Pfam" id="PF26049">
    <property type="entry name" value="RLMG_N"/>
    <property type="match status" value="1"/>
</dbReference>
<evidence type="ECO:0000259" key="6">
    <source>
        <dbReference type="Pfam" id="PF26049"/>
    </source>
</evidence>
<name>A0A917VWB8_9NOCA</name>
<dbReference type="RefSeq" id="WP_058854712.1">
    <property type="nucleotide sequence ID" value="NZ_BMMH01000012.1"/>
</dbReference>
<keyword evidence="1" id="KW-0963">Cytoplasm</keyword>
<feature type="domain" description="Methyltransferase small" evidence="5">
    <location>
        <begin position="203"/>
        <end position="373"/>
    </location>
</feature>
<dbReference type="InterPro" id="IPR058679">
    <property type="entry name" value="RlmG_N"/>
</dbReference>
<dbReference type="InterPro" id="IPR046977">
    <property type="entry name" value="RsmC/RlmG"/>
</dbReference>
<accession>A0A917VWB8</accession>
<keyword evidence="2" id="KW-0698">rRNA processing</keyword>
<dbReference type="Proteomes" id="UP000638263">
    <property type="component" value="Unassembled WGS sequence"/>
</dbReference>
<proteinExistence type="predicted"/>
<dbReference type="PANTHER" id="PTHR47816">
    <property type="entry name" value="RIBOSOMAL RNA SMALL SUBUNIT METHYLTRANSFERASE C"/>
    <property type="match status" value="1"/>
</dbReference>
<evidence type="ECO:0000313" key="8">
    <source>
        <dbReference type="Proteomes" id="UP000638263"/>
    </source>
</evidence>
<reference evidence="7" key="1">
    <citation type="journal article" date="2014" name="Int. J. Syst. Evol. Microbiol.">
        <title>Complete genome sequence of Corynebacterium casei LMG S-19264T (=DSM 44701T), isolated from a smear-ripened cheese.</title>
        <authorList>
            <consortium name="US DOE Joint Genome Institute (JGI-PGF)"/>
            <person name="Walter F."/>
            <person name="Albersmeier A."/>
            <person name="Kalinowski J."/>
            <person name="Ruckert C."/>
        </authorList>
    </citation>
    <scope>NUCLEOTIDE SEQUENCE</scope>
    <source>
        <strain evidence="7">CGMCC 4.3508</strain>
    </source>
</reference>
<evidence type="ECO:0000256" key="3">
    <source>
        <dbReference type="ARBA" id="ARBA00022603"/>
    </source>
</evidence>
<dbReference type="GO" id="GO:0032259">
    <property type="term" value="P:methylation"/>
    <property type="evidence" value="ECO:0007669"/>
    <property type="project" value="UniProtKB-KW"/>
</dbReference>